<keyword evidence="4 8" id="KW-0597">Phosphoprotein</keyword>
<feature type="domain" description="Histidine kinase" evidence="9">
    <location>
        <begin position="458"/>
        <end position="699"/>
    </location>
</feature>
<keyword evidence="12" id="KW-1185">Reference proteome</keyword>
<evidence type="ECO:0000256" key="6">
    <source>
        <dbReference type="ARBA" id="ARBA00022777"/>
    </source>
</evidence>
<dbReference type="InterPro" id="IPR008207">
    <property type="entry name" value="Sig_transdc_His_kin_Hpt_dom"/>
</dbReference>
<dbReference type="InterPro" id="IPR051315">
    <property type="entry name" value="Bact_Chemotaxis_CheA"/>
</dbReference>
<evidence type="ECO:0000259" key="10">
    <source>
        <dbReference type="PROSITE" id="PS50894"/>
    </source>
</evidence>
<dbReference type="InterPro" id="IPR003594">
    <property type="entry name" value="HATPase_dom"/>
</dbReference>
<dbReference type="Proteomes" id="UP000184375">
    <property type="component" value="Unassembled WGS sequence"/>
</dbReference>
<dbReference type="InterPro" id="IPR036890">
    <property type="entry name" value="HATPase_C_sf"/>
</dbReference>
<dbReference type="EC" id="2.7.13.3" evidence="2"/>
<dbReference type="SUPFAM" id="SSF47384">
    <property type="entry name" value="Homodimeric domain of signal transducing histidine kinase"/>
    <property type="match status" value="1"/>
</dbReference>
<dbReference type="GO" id="GO:0006935">
    <property type="term" value="P:chemotaxis"/>
    <property type="evidence" value="ECO:0007669"/>
    <property type="project" value="UniProtKB-KW"/>
</dbReference>
<dbReference type="InterPro" id="IPR037006">
    <property type="entry name" value="CheA-like_homodim_sf"/>
</dbReference>
<keyword evidence="5" id="KW-0808">Transferase</keyword>
<evidence type="ECO:0000256" key="4">
    <source>
        <dbReference type="ARBA" id="ARBA00022553"/>
    </source>
</evidence>
<dbReference type="Pfam" id="PF02518">
    <property type="entry name" value="HATPase_c"/>
    <property type="match status" value="1"/>
</dbReference>
<dbReference type="SUPFAM" id="SSF55874">
    <property type="entry name" value="ATPase domain of HSP90 chaperone/DNA topoisomerase II/histidine kinase"/>
    <property type="match status" value="1"/>
</dbReference>
<dbReference type="InterPro" id="IPR036061">
    <property type="entry name" value="CheW-like_dom_sf"/>
</dbReference>
<dbReference type="Gene3D" id="1.10.287.560">
    <property type="entry name" value="Histidine kinase CheA-like, homodimeric domain"/>
    <property type="match status" value="1"/>
</dbReference>
<accession>A0A1M7JW37</accession>
<evidence type="ECO:0000256" key="5">
    <source>
        <dbReference type="ARBA" id="ARBA00022679"/>
    </source>
</evidence>
<protein>
    <recommendedName>
        <fullName evidence="2">histidine kinase</fullName>
        <ecNumber evidence="2">2.7.13.3</ecNumber>
    </recommendedName>
</protein>
<proteinExistence type="predicted"/>
<dbReference type="EMBL" id="FRCR01000007">
    <property type="protein sequence ID" value="SHM56747.1"/>
    <property type="molecule type" value="Genomic_DNA"/>
</dbReference>
<evidence type="ECO:0000313" key="11">
    <source>
        <dbReference type="EMBL" id="SHM56747.1"/>
    </source>
</evidence>
<dbReference type="InterPro" id="IPR036641">
    <property type="entry name" value="HPT_dom_sf"/>
</dbReference>
<dbReference type="GO" id="GO:0005737">
    <property type="term" value="C:cytoplasm"/>
    <property type="evidence" value="ECO:0007669"/>
    <property type="project" value="InterPro"/>
</dbReference>
<dbReference type="STRING" id="447595.SAMN05660826_01351"/>
<reference evidence="12" key="1">
    <citation type="submission" date="2016-11" db="EMBL/GenBank/DDBJ databases">
        <authorList>
            <person name="Varghese N."/>
            <person name="Submissions S."/>
        </authorList>
    </citation>
    <scope>NUCLEOTIDE SEQUENCE [LARGE SCALE GENOMIC DNA]</scope>
    <source>
        <strain evidence="12">DSM 18802</strain>
    </source>
</reference>
<evidence type="ECO:0000256" key="8">
    <source>
        <dbReference type="PROSITE-ProRule" id="PRU00110"/>
    </source>
</evidence>
<feature type="modified residue" description="Phosphohistidine" evidence="8">
    <location>
        <position position="48"/>
    </location>
</feature>
<dbReference type="Gene3D" id="1.20.120.160">
    <property type="entry name" value="HPT domain"/>
    <property type="match status" value="1"/>
</dbReference>
<evidence type="ECO:0000313" key="12">
    <source>
        <dbReference type="Proteomes" id="UP000184375"/>
    </source>
</evidence>
<dbReference type="SMART" id="SM01231">
    <property type="entry name" value="H-kinase_dim"/>
    <property type="match status" value="1"/>
</dbReference>
<dbReference type="SMART" id="SM00387">
    <property type="entry name" value="HATPase_c"/>
    <property type="match status" value="1"/>
</dbReference>
<dbReference type="OrthoDB" id="9803176at2"/>
<dbReference type="InterPro" id="IPR004105">
    <property type="entry name" value="CheA-like_dim"/>
</dbReference>
<dbReference type="FunFam" id="3.30.565.10:FF:000016">
    <property type="entry name" value="Chemotaxis protein CheA, putative"/>
    <property type="match status" value="1"/>
</dbReference>
<name>A0A1M7JW37_9FIRM</name>
<dbReference type="InterPro" id="IPR004358">
    <property type="entry name" value="Sig_transdc_His_kin-like_C"/>
</dbReference>
<dbReference type="PROSITE" id="PS50894">
    <property type="entry name" value="HPT"/>
    <property type="match status" value="1"/>
</dbReference>
<dbReference type="CDD" id="cd00088">
    <property type="entry name" value="HPT"/>
    <property type="match status" value="1"/>
</dbReference>
<evidence type="ECO:0000256" key="2">
    <source>
        <dbReference type="ARBA" id="ARBA00012438"/>
    </source>
</evidence>
<dbReference type="Gene3D" id="2.30.30.40">
    <property type="entry name" value="SH3 Domains"/>
    <property type="match status" value="1"/>
</dbReference>
<dbReference type="PANTHER" id="PTHR43395">
    <property type="entry name" value="SENSOR HISTIDINE KINASE CHEA"/>
    <property type="match status" value="1"/>
</dbReference>
<dbReference type="InterPro" id="IPR005467">
    <property type="entry name" value="His_kinase_dom"/>
</dbReference>
<dbReference type="SUPFAM" id="SSF47226">
    <property type="entry name" value="Histidine-containing phosphotransfer domain, HPT domain"/>
    <property type="match status" value="1"/>
</dbReference>
<organism evidence="11 12">
    <name type="scientific">Caldanaerovirga acetigignens</name>
    <dbReference type="NCBI Taxonomy" id="447595"/>
    <lineage>
        <taxon>Bacteria</taxon>
        <taxon>Bacillati</taxon>
        <taxon>Bacillota</taxon>
        <taxon>Clostridia</taxon>
        <taxon>Thermosediminibacterales</taxon>
        <taxon>Thermosediminibacteraceae</taxon>
        <taxon>Caldanaerovirga</taxon>
    </lineage>
</organism>
<dbReference type="InterPro" id="IPR002545">
    <property type="entry name" value="CheW-lke_dom"/>
</dbReference>
<keyword evidence="7" id="KW-0902">Two-component regulatory system</keyword>
<dbReference type="AlphaFoldDB" id="A0A1M7JW37"/>
<evidence type="ECO:0000256" key="7">
    <source>
        <dbReference type="ARBA" id="ARBA00023012"/>
    </source>
</evidence>
<keyword evidence="6 11" id="KW-0418">Kinase</keyword>
<dbReference type="Gene3D" id="3.30.565.10">
    <property type="entry name" value="Histidine kinase-like ATPase, C-terminal domain"/>
    <property type="match status" value="1"/>
</dbReference>
<dbReference type="Pfam" id="PF02895">
    <property type="entry name" value="H-kinase_dim"/>
    <property type="match status" value="1"/>
</dbReference>
<dbReference type="SUPFAM" id="SSF50341">
    <property type="entry name" value="CheW-like"/>
    <property type="match status" value="1"/>
</dbReference>
<dbReference type="SMART" id="SM00073">
    <property type="entry name" value="HPT"/>
    <property type="match status" value="1"/>
</dbReference>
<evidence type="ECO:0000256" key="3">
    <source>
        <dbReference type="ARBA" id="ARBA00022500"/>
    </source>
</evidence>
<dbReference type="PANTHER" id="PTHR43395:SF1">
    <property type="entry name" value="CHEMOTAXIS PROTEIN CHEA"/>
    <property type="match status" value="1"/>
</dbReference>
<dbReference type="InterPro" id="IPR036097">
    <property type="entry name" value="HisK_dim/P_sf"/>
</dbReference>
<dbReference type="RefSeq" id="WP_073256564.1">
    <property type="nucleotide sequence ID" value="NZ_FRCR01000007.1"/>
</dbReference>
<gene>
    <name evidence="11" type="ORF">SAMN05660826_01351</name>
</gene>
<sequence>MEEVDRTLLVSFLEEAQELLEEIEQKLLKLEKRPQDRELIHDLFRAFHTLKGSSGIAGMVTFQKIAHEFENLLEILRKNEIDVTRDLITLFFKGVDALKEIAIKLKKNSCEPPLELWMELLEEVKASLGVKKPPAGSQLEQTGAEKINSFDGLYLLPFSFRLAILNNMLEEDRLEVKEQGQRKGKQRTYILAINCVCDIFERGLDPLRLALQGIESLGGRVISLTVLGDKLPSVYEFDPEKCYLPLIVAFQTPDNKIETLLNELEFLADDADVNLGDISSIFDLFAPELSETQLPSGEERERLKTFVEGASWEIPDEGLKKQIDSFISVALEMYRFPSMSNSLFCEAVLLLALFKQVLVEKNDIDQLLEDFQALLLEYANADHKSMCELMAPREAARDIWEYWRGEAGEIEHAGVAVSKEPCAALTGPGKAPTIVSSSLNLKGESIRVDKHKIDRLMDLISELILQKNGVEYWIRRLQKMVQDRELLYALKVQEQGLTAVVRELQETVISLRMTPLRELFSKFPRYVRDISIKLGKEVELIFEGEDTEVDRETIERLYEPLLHLIRNALDHGLETPEERTRKGKESTGHLIVKASREASAVFIDVIDDGRGIDVGKVKYKAVQNGLVSMEEAEKMSDQEAMRLIFMPGFSTADSVTEISGRGVGMDAVQRTLKGLGGSIDLHSIPDKGTTVRLILPLTLLTTQVLVVEVAGEEIGIPVSDIERIIEAEKVHHSSAWGEIAKVGNCTLIIQDLASILGVSEARNRLQDRKAIVLRAGVCLLADRISATEDLVVRKLTGELSGLNLYLGVAVRGNGKVLMILNTRSLREAIAYEH</sequence>
<dbReference type="SMART" id="SM00260">
    <property type="entry name" value="CheW"/>
    <property type="match status" value="1"/>
</dbReference>
<comment type="catalytic activity">
    <reaction evidence="1">
        <text>ATP + protein L-histidine = ADP + protein N-phospho-L-histidine.</text>
        <dbReference type="EC" id="2.7.13.3"/>
    </reaction>
</comment>
<dbReference type="Pfam" id="PF01584">
    <property type="entry name" value="CheW"/>
    <property type="match status" value="1"/>
</dbReference>
<evidence type="ECO:0000259" key="9">
    <source>
        <dbReference type="PROSITE" id="PS50109"/>
    </source>
</evidence>
<evidence type="ECO:0000256" key="1">
    <source>
        <dbReference type="ARBA" id="ARBA00000085"/>
    </source>
</evidence>
<dbReference type="PRINTS" id="PR00344">
    <property type="entry name" value="BCTRLSENSOR"/>
</dbReference>
<dbReference type="PROSITE" id="PS50109">
    <property type="entry name" value="HIS_KIN"/>
    <property type="match status" value="1"/>
</dbReference>
<dbReference type="Pfam" id="PF01627">
    <property type="entry name" value="Hpt"/>
    <property type="match status" value="1"/>
</dbReference>
<feature type="domain" description="HPt" evidence="10">
    <location>
        <begin position="1"/>
        <end position="105"/>
    </location>
</feature>
<dbReference type="GO" id="GO:0000155">
    <property type="term" value="F:phosphorelay sensor kinase activity"/>
    <property type="evidence" value="ECO:0007669"/>
    <property type="project" value="InterPro"/>
</dbReference>
<keyword evidence="3" id="KW-0145">Chemotaxis</keyword>